<dbReference type="AlphaFoldDB" id="A0A0C3KIT1"/>
<dbReference type="OrthoDB" id="337038at2759"/>
<dbReference type="EMBL" id="KN823140">
    <property type="protein sequence ID" value="KIO21353.1"/>
    <property type="molecule type" value="Genomic_DNA"/>
</dbReference>
<dbReference type="InterPro" id="IPR001283">
    <property type="entry name" value="CRISP-related"/>
</dbReference>
<dbReference type="InterPro" id="IPR035940">
    <property type="entry name" value="CAP_sf"/>
</dbReference>
<evidence type="ECO:0000313" key="4">
    <source>
        <dbReference type="Proteomes" id="UP000054248"/>
    </source>
</evidence>
<evidence type="ECO:0000313" key="3">
    <source>
        <dbReference type="EMBL" id="KIO21353.1"/>
    </source>
</evidence>
<feature type="non-terminal residue" evidence="3">
    <location>
        <position position="164"/>
    </location>
</feature>
<sequence>TTTTAKATTTTAASSGSSSSSDDGLSDSQQATFLSLHNSIRSEHGATALTWSSDLAAAAKGWADKCVFKHSGGSLGPYGENLAAGTGSAYDVSAAMKSWTDEIKDYSSSNPVPSHYTQVVWKGTKQVGCALAPACSGIFDASYGTAKYFVCEYFPAGNVIGQFA</sequence>
<evidence type="ECO:0000256" key="1">
    <source>
        <dbReference type="SAM" id="MobiDB-lite"/>
    </source>
</evidence>
<dbReference type="PRINTS" id="PR00837">
    <property type="entry name" value="V5TPXLIKE"/>
</dbReference>
<feature type="region of interest" description="Disordered" evidence="1">
    <location>
        <begin position="1"/>
        <end position="27"/>
    </location>
</feature>
<dbReference type="SMART" id="SM00198">
    <property type="entry name" value="SCP"/>
    <property type="match status" value="1"/>
</dbReference>
<dbReference type="InterPro" id="IPR014044">
    <property type="entry name" value="CAP_dom"/>
</dbReference>
<reference evidence="4" key="2">
    <citation type="submission" date="2015-01" db="EMBL/GenBank/DDBJ databases">
        <title>Evolutionary Origins and Diversification of the Mycorrhizal Mutualists.</title>
        <authorList>
            <consortium name="DOE Joint Genome Institute"/>
            <consortium name="Mycorrhizal Genomics Consortium"/>
            <person name="Kohler A."/>
            <person name="Kuo A."/>
            <person name="Nagy L.G."/>
            <person name="Floudas D."/>
            <person name="Copeland A."/>
            <person name="Barry K.W."/>
            <person name="Cichocki N."/>
            <person name="Veneault-Fourrey C."/>
            <person name="LaButti K."/>
            <person name="Lindquist E.A."/>
            <person name="Lipzen A."/>
            <person name="Lundell T."/>
            <person name="Morin E."/>
            <person name="Murat C."/>
            <person name="Riley R."/>
            <person name="Ohm R."/>
            <person name="Sun H."/>
            <person name="Tunlid A."/>
            <person name="Henrissat B."/>
            <person name="Grigoriev I.V."/>
            <person name="Hibbett D.S."/>
            <person name="Martin F."/>
        </authorList>
    </citation>
    <scope>NUCLEOTIDE SEQUENCE [LARGE SCALE GENOMIC DNA]</scope>
    <source>
        <strain evidence="4">MUT 4182</strain>
    </source>
</reference>
<keyword evidence="4" id="KW-1185">Reference proteome</keyword>
<proteinExistence type="predicted"/>
<evidence type="ECO:0000259" key="2">
    <source>
        <dbReference type="SMART" id="SM00198"/>
    </source>
</evidence>
<dbReference type="Proteomes" id="UP000054248">
    <property type="component" value="Unassembled WGS sequence"/>
</dbReference>
<reference evidence="3 4" key="1">
    <citation type="submission" date="2014-04" db="EMBL/GenBank/DDBJ databases">
        <authorList>
            <consortium name="DOE Joint Genome Institute"/>
            <person name="Kuo A."/>
            <person name="Girlanda M."/>
            <person name="Perotto S."/>
            <person name="Kohler A."/>
            <person name="Nagy L.G."/>
            <person name="Floudas D."/>
            <person name="Copeland A."/>
            <person name="Barry K.W."/>
            <person name="Cichocki N."/>
            <person name="Veneault-Fourrey C."/>
            <person name="LaButti K."/>
            <person name="Lindquist E.A."/>
            <person name="Lipzen A."/>
            <person name="Lundell T."/>
            <person name="Morin E."/>
            <person name="Murat C."/>
            <person name="Sun H."/>
            <person name="Tunlid A."/>
            <person name="Henrissat B."/>
            <person name="Grigoriev I.V."/>
            <person name="Hibbett D.S."/>
            <person name="Martin F."/>
            <person name="Nordberg H.P."/>
            <person name="Cantor M.N."/>
            <person name="Hua S.X."/>
        </authorList>
    </citation>
    <scope>NUCLEOTIDE SEQUENCE [LARGE SCALE GENOMIC DNA]</scope>
    <source>
        <strain evidence="3 4">MUT 4182</strain>
    </source>
</reference>
<dbReference type="SUPFAM" id="SSF55797">
    <property type="entry name" value="PR-1-like"/>
    <property type="match status" value="1"/>
</dbReference>
<dbReference type="Gene3D" id="3.40.33.10">
    <property type="entry name" value="CAP"/>
    <property type="match status" value="1"/>
</dbReference>
<gene>
    <name evidence="3" type="ORF">M407DRAFT_56435</name>
</gene>
<dbReference type="STRING" id="1051891.A0A0C3KIT1"/>
<protein>
    <recommendedName>
        <fullName evidence="2">SCP domain-containing protein</fullName>
    </recommendedName>
</protein>
<name>A0A0C3KIT1_9AGAM</name>
<dbReference type="HOGENOM" id="CLU_035730_6_3_1"/>
<dbReference type="Pfam" id="PF00188">
    <property type="entry name" value="CAP"/>
    <property type="match status" value="1"/>
</dbReference>
<accession>A0A0C3KIT1</accession>
<feature type="compositionally biased region" description="Low complexity" evidence="1">
    <location>
        <begin position="1"/>
        <end position="21"/>
    </location>
</feature>
<feature type="domain" description="SCP" evidence="2">
    <location>
        <begin position="28"/>
        <end position="161"/>
    </location>
</feature>
<feature type="non-terminal residue" evidence="3">
    <location>
        <position position="1"/>
    </location>
</feature>
<organism evidence="3 4">
    <name type="scientific">Tulasnella calospora MUT 4182</name>
    <dbReference type="NCBI Taxonomy" id="1051891"/>
    <lineage>
        <taxon>Eukaryota</taxon>
        <taxon>Fungi</taxon>
        <taxon>Dikarya</taxon>
        <taxon>Basidiomycota</taxon>
        <taxon>Agaricomycotina</taxon>
        <taxon>Agaricomycetes</taxon>
        <taxon>Cantharellales</taxon>
        <taxon>Tulasnellaceae</taxon>
        <taxon>Tulasnella</taxon>
    </lineage>
</organism>
<dbReference type="PANTHER" id="PTHR10334">
    <property type="entry name" value="CYSTEINE-RICH SECRETORY PROTEIN-RELATED"/>
    <property type="match status" value="1"/>
</dbReference>